<evidence type="ECO:0000313" key="6">
    <source>
        <dbReference type="EMBL" id="MFD2589632.1"/>
    </source>
</evidence>
<gene>
    <name evidence="6" type="ORF">ACFSTE_02240</name>
</gene>
<dbReference type="Proteomes" id="UP001597459">
    <property type="component" value="Unassembled WGS sequence"/>
</dbReference>
<organism evidence="6 7">
    <name type="scientific">Aquimarina hainanensis</name>
    <dbReference type="NCBI Taxonomy" id="1578017"/>
    <lineage>
        <taxon>Bacteria</taxon>
        <taxon>Pseudomonadati</taxon>
        <taxon>Bacteroidota</taxon>
        <taxon>Flavobacteriia</taxon>
        <taxon>Flavobacteriales</taxon>
        <taxon>Flavobacteriaceae</taxon>
        <taxon>Aquimarina</taxon>
    </lineage>
</organism>
<dbReference type="InterPro" id="IPR036509">
    <property type="entry name" value="Met_Sox_Rdtase_MsrA_sf"/>
</dbReference>
<feature type="domain" description="Peptide methionine sulphoxide reductase MsrA" evidence="5">
    <location>
        <begin position="7"/>
        <end position="143"/>
    </location>
</feature>
<evidence type="ECO:0000313" key="7">
    <source>
        <dbReference type="Proteomes" id="UP001597459"/>
    </source>
</evidence>
<evidence type="ECO:0000256" key="1">
    <source>
        <dbReference type="ARBA" id="ARBA00012502"/>
    </source>
</evidence>
<dbReference type="EMBL" id="JBHULX010000001">
    <property type="protein sequence ID" value="MFD2589632.1"/>
    <property type="molecule type" value="Genomic_DNA"/>
</dbReference>
<evidence type="ECO:0000256" key="2">
    <source>
        <dbReference type="ARBA" id="ARBA00023002"/>
    </source>
</evidence>
<comment type="caution">
    <text evidence="6">The sequence shown here is derived from an EMBL/GenBank/DDBJ whole genome shotgun (WGS) entry which is preliminary data.</text>
</comment>
<dbReference type="GO" id="GO:0008113">
    <property type="term" value="F:peptide-methionine (S)-S-oxide reductase activity"/>
    <property type="evidence" value="ECO:0007669"/>
    <property type="project" value="UniProtKB-EC"/>
</dbReference>
<sequence>MKRKHDKIALGGGCHWCTEAVFQSLKGVSKVLQGYVASKGEDHNFSEAVIVHFYPEEISLHTLVEIHLYTHKSTEAHTMRKKYRSAIYFYTQQQHIEVLDILQKLQIDFKKPLVTKAYPFVAFKPSREAITNYYYTNPQRPFCQNFITPKLLLLLKHFSKNVHPQKRELLPPIPHKNSP</sequence>
<dbReference type="InterPro" id="IPR002569">
    <property type="entry name" value="Met_Sox_Rdtase_MsrA_dom"/>
</dbReference>
<dbReference type="RefSeq" id="WP_378258270.1">
    <property type="nucleotide sequence ID" value="NZ_JBHSJV010000001.1"/>
</dbReference>
<keyword evidence="7" id="KW-1185">Reference proteome</keyword>
<proteinExistence type="predicted"/>
<dbReference type="PANTHER" id="PTHR43774:SF1">
    <property type="entry name" value="PEPTIDE METHIONINE SULFOXIDE REDUCTASE MSRA 2"/>
    <property type="match status" value="1"/>
</dbReference>
<comment type="catalytic activity">
    <reaction evidence="4">
        <text>[thioredoxin]-disulfide + L-methionine + H2O = L-methionine (S)-S-oxide + [thioredoxin]-dithiol</text>
        <dbReference type="Rhea" id="RHEA:19993"/>
        <dbReference type="Rhea" id="RHEA-COMP:10698"/>
        <dbReference type="Rhea" id="RHEA-COMP:10700"/>
        <dbReference type="ChEBI" id="CHEBI:15377"/>
        <dbReference type="ChEBI" id="CHEBI:29950"/>
        <dbReference type="ChEBI" id="CHEBI:50058"/>
        <dbReference type="ChEBI" id="CHEBI:57844"/>
        <dbReference type="ChEBI" id="CHEBI:58772"/>
        <dbReference type="EC" id="1.8.4.11"/>
    </reaction>
</comment>
<dbReference type="SUPFAM" id="SSF55068">
    <property type="entry name" value="Peptide methionine sulfoxide reductase"/>
    <property type="match status" value="1"/>
</dbReference>
<comment type="catalytic activity">
    <reaction evidence="3">
        <text>L-methionyl-[protein] + [thioredoxin]-disulfide + H2O = L-methionyl-(S)-S-oxide-[protein] + [thioredoxin]-dithiol</text>
        <dbReference type="Rhea" id="RHEA:14217"/>
        <dbReference type="Rhea" id="RHEA-COMP:10698"/>
        <dbReference type="Rhea" id="RHEA-COMP:10700"/>
        <dbReference type="Rhea" id="RHEA-COMP:12313"/>
        <dbReference type="Rhea" id="RHEA-COMP:12315"/>
        <dbReference type="ChEBI" id="CHEBI:15377"/>
        <dbReference type="ChEBI" id="CHEBI:16044"/>
        <dbReference type="ChEBI" id="CHEBI:29950"/>
        <dbReference type="ChEBI" id="CHEBI:44120"/>
        <dbReference type="ChEBI" id="CHEBI:50058"/>
        <dbReference type="EC" id="1.8.4.11"/>
    </reaction>
</comment>
<dbReference type="Pfam" id="PF01625">
    <property type="entry name" value="PMSR"/>
    <property type="match status" value="1"/>
</dbReference>
<evidence type="ECO:0000256" key="4">
    <source>
        <dbReference type="ARBA" id="ARBA00048782"/>
    </source>
</evidence>
<dbReference type="Gene3D" id="3.30.1060.10">
    <property type="entry name" value="Peptide methionine sulphoxide reductase MsrA"/>
    <property type="match status" value="1"/>
</dbReference>
<evidence type="ECO:0000259" key="5">
    <source>
        <dbReference type="Pfam" id="PF01625"/>
    </source>
</evidence>
<dbReference type="PANTHER" id="PTHR43774">
    <property type="entry name" value="PEPTIDE METHIONINE SULFOXIDE REDUCTASE"/>
    <property type="match status" value="1"/>
</dbReference>
<protein>
    <recommendedName>
        <fullName evidence="1">peptide-methionine (S)-S-oxide reductase</fullName>
        <ecNumber evidence="1">1.8.4.11</ecNumber>
    </recommendedName>
</protein>
<reference evidence="7" key="1">
    <citation type="journal article" date="2019" name="Int. J. Syst. Evol. Microbiol.">
        <title>The Global Catalogue of Microorganisms (GCM) 10K type strain sequencing project: providing services to taxonomists for standard genome sequencing and annotation.</title>
        <authorList>
            <consortium name="The Broad Institute Genomics Platform"/>
            <consortium name="The Broad Institute Genome Sequencing Center for Infectious Disease"/>
            <person name="Wu L."/>
            <person name="Ma J."/>
        </authorList>
    </citation>
    <scope>NUCLEOTIDE SEQUENCE [LARGE SCALE GENOMIC DNA]</scope>
    <source>
        <strain evidence="7">KCTC 42423</strain>
    </source>
</reference>
<evidence type="ECO:0000256" key="3">
    <source>
        <dbReference type="ARBA" id="ARBA00047806"/>
    </source>
</evidence>
<dbReference type="EC" id="1.8.4.11" evidence="1"/>
<accession>A0ABW5N3Q7</accession>
<name>A0ABW5N3Q7_9FLAO</name>
<keyword evidence="2 6" id="KW-0560">Oxidoreductase</keyword>